<dbReference type="PANTHER" id="PTHR12264:SF21">
    <property type="entry name" value="TRANSCRIPTION INITIATION FACTOR TFIID SUBUNIT 12"/>
    <property type="match status" value="1"/>
</dbReference>
<dbReference type="AlphaFoldDB" id="A0A9W8UH94"/>
<evidence type="ECO:0000256" key="2">
    <source>
        <dbReference type="ARBA" id="ARBA00007530"/>
    </source>
</evidence>
<feature type="compositionally biased region" description="Low complexity" evidence="6">
    <location>
        <begin position="294"/>
        <end position="351"/>
    </location>
</feature>
<feature type="compositionally biased region" description="Pro residues" evidence="6">
    <location>
        <begin position="21"/>
        <end position="30"/>
    </location>
</feature>
<feature type="region of interest" description="Disordered" evidence="6">
    <location>
        <begin position="265"/>
        <end position="418"/>
    </location>
</feature>
<dbReference type="GO" id="GO:0003677">
    <property type="term" value="F:DNA binding"/>
    <property type="evidence" value="ECO:0007669"/>
    <property type="project" value="TreeGrafter"/>
</dbReference>
<dbReference type="InterPro" id="IPR037794">
    <property type="entry name" value="TAF12"/>
</dbReference>
<accession>A0A9W8UH94</accession>
<dbReference type="Proteomes" id="UP001144673">
    <property type="component" value="Chromosome 2"/>
</dbReference>
<dbReference type="RefSeq" id="XP_056049516.1">
    <property type="nucleotide sequence ID" value="XM_056195937.1"/>
</dbReference>
<dbReference type="SUPFAM" id="SSF47113">
    <property type="entry name" value="Histone-fold"/>
    <property type="match status" value="1"/>
</dbReference>
<comment type="caution">
    <text evidence="8">The sequence shown here is derived from an EMBL/GenBank/DDBJ whole genome shotgun (WGS) entry which is preliminary data.</text>
</comment>
<feature type="compositionally biased region" description="Low complexity" evidence="6">
    <location>
        <begin position="91"/>
        <end position="141"/>
    </location>
</feature>
<comment type="subcellular location">
    <subcellularLocation>
        <location evidence="1">Nucleus</location>
    </subcellularLocation>
</comment>
<evidence type="ECO:0000313" key="8">
    <source>
        <dbReference type="EMBL" id="KAJ4145846.1"/>
    </source>
</evidence>
<dbReference type="GO" id="GO:0051123">
    <property type="term" value="P:RNA polymerase II preinitiation complex assembly"/>
    <property type="evidence" value="ECO:0007669"/>
    <property type="project" value="TreeGrafter"/>
</dbReference>
<evidence type="ECO:0000313" key="9">
    <source>
        <dbReference type="Proteomes" id="UP001144673"/>
    </source>
</evidence>
<proteinExistence type="inferred from homology"/>
<keyword evidence="5" id="KW-0539">Nucleus</keyword>
<dbReference type="GO" id="GO:0005669">
    <property type="term" value="C:transcription factor TFIID complex"/>
    <property type="evidence" value="ECO:0007669"/>
    <property type="project" value="InterPro"/>
</dbReference>
<keyword evidence="3" id="KW-0805">Transcription regulation</keyword>
<dbReference type="EMBL" id="JAJHUN010000011">
    <property type="protein sequence ID" value="KAJ4145846.1"/>
    <property type="molecule type" value="Genomic_DNA"/>
</dbReference>
<gene>
    <name evidence="8" type="ORF">LMH87_004678</name>
</gene>
<feature type="compositionally biased region" description="Low complexity" evidence="6">
    <location>
        <begin position="474"/>
        <end position="492"/>
    </location>
</feature>
<dbReference type="CDD" id="cd07981">
    <property type="entry name" value="HFD_TAF12"/>
    <property type="match status" value="1"/>
</dbReference>
<dbReference type="Pfam" id="PF03847">
    <property type="entry name" value="TFIID_20kDa"/>
    <property type="match status" value="1"/>
</dbReference>
<name>A0A9W8UH94_AKAMU</name>
<dbReference type="InterPro" id="IPR003228">
    <property type="entry name" value="TFIID_TAF12_dom"/>
</dbReference>
<evidence type="ECO:0000256" key="3">
    <source>
        <dbReference type="ARBA" id="ARBA00023015"/>
    </source>
</evidence>
<feature type="compositionally biased region" description="Low complexity" evidence="6">
    <location>
        <begin position="1"/>
        <end position="20"/>
    </location>
</feature>
<feature type="region of interest" description="Disordered" evidence="6">
    <location>
        <begin position="90"/>
        <end position="141"/>
    </location>
</feature>
<dbReference type="Gene3D" id="1.10.20.10">
    <property type="entry name" value="Histone, subunit A"/>
    <property type="match status" value="1"/>
</dbReference>
<comment type="similarity">
    <text evidence="2">Belongs to the TAF12 family.</text>
</comment>
<evidence type="ECO:0000256" key="6">
    <source>
        <dbReference type="SAM" id="MobiDB-lite"/>
    </source>
</evidence>
<feature type="domain" description="Transcription initiation factor TFIID subunit 12" evidence="7">
    <location>
        <begin position="562"/>
        <end position="636"/>
    </location>
</feature>
<dbReference type="GO" id="GO:0017025">
    <property type="term" value="F:TBP-class protein binding"/>
    <property type="evidence" value="ECO:0007669"/>
    <property type="project" value="TreeGrafter"/>
</dbReference>
<dbReference type="GO" id="GO:0000124">
    <property type="term" value="C:SAGA complex"/>
    <property type="evidence" value="ECO:0007669"/>
    <property type="project" value="InterPro"/>
</dbReference>
<dbReference type="InterPro" id="IPR009072">
    <property type="entry name" value="Histone-fold"/>
</dbReference>
<feature type="compositionally biased region" description="Polar residues" evidence="6">
    <location>
        <begin position="462"/>
        <end position="473"/>
    </location>
</feature>
<reference evidence="8" key="1">
    <citation type="journal article" date="2023" name="Access Microbiol">
        <title>De-novo genome assembly for Akanthomyces muscarius, a biocontrol agent of insect agricultural pests.</title>
        <authorList>
            <person name="Erdos Z."/>
            <person name="Studholme D.J."/>
            <person name="Raymond B."/>
            <person name="Sharma M."/>
        </authorList>
    </citation>
    <scope>NUCLEOTIDE SEQUENCE</scope>
    <source>
        <strain evidence="8">Ve6</strain>
    </source>
</reference>
<organism evidence="8 9">
    <name type="scientific">Akanthomyces muscarius</name>
    <name type="common">Entomopathogenic fungus</name>
    <name type="synonym">Lecanicillium muscarium</name>
    <dbReference type="NCBI Taxonomy" id="2231603"/>
    <lineage>
        <taxon>Eukaryota</taxon>
        <taxon>Fungi</taxon>
        <taxon>Dikarya</taxon>
        <taxon>Ascomycota</taxon>
        <taxon>Pezizomycotina</taxon>
        <taxon>Sordariomycetes</taxon>
        <taxon>Hypocreomycetidae</taxon>
        <taxon>Hypocreales</taxon>
        <taxon>Cordycipitaceae</taxon>
        <taxon>Akanthomyces</taxon>
    </lineage>
</organism>
<feature type="compositionally biased region" description="Polar residues" evidence="6">
    <location>
        <begin position="268"/>
        <end position="293"/>
    </location>
</feature>
<keyword evidence="9" id="KW-1185">Reference proteome</keyword>
<feature type="compositionally biased region" description="Polar residues" evidence="6">
    <location>
        <begin position="362"/>
        <end position="372"/>
    </location>
</feature>
<evidence type="ECO:0000256" key="4">
    <source>
        <dbReference type="ARBA" id="ARBA00023163"/>
    </source>
</evidence>
<dbReference type="GO" id="GO:0046982">
    <property type="term" value="F:protein heterodimerization activity"/>
    <property type="evidence" value="ECO:0007669"/>
    <property type="project" value="InterPro"/>
</dbReference>
<feature type="compositionally biased region" description="Low complexity" evidence="6">
    <location>
        <begin position="439"/>
        <end position="453"/>
    </location>
</feature>
<dbReference type="PANTHER" id="PTHR12264">
    <property type="entry name" value="TRANSCRIPTION INITIATION FACTOR TFIID SUBUNIT 12"/>
    <property type="match status" value="1"/>
</dbReference>
<feature type="region of interest" description="Disordered" evidence="6">
    <location>
        <begin position="439"/>
        <end position="496"/>
    </location>
</feature>
<evidence type="ECO:0000259" key="7">
    <source>
        <dbReference type="Pfam" id="PF03847"/>
    </source>
</evidence>
<feature type="compositionally biased region" description="Low complexity" evidence="6">
    <location>
        <begin position="405"/>
        <end position="418"/>
    </location>
</feature>
<protein>
    <recommendedName>
        <fullName evidence="7">Transcription initiation factor TFIID subunit 12 domain-containing protein</fullName>
    </recommendedName>
</protein>
<sequence length="676" mass="71652">MNNPGGQSQQGQAGQAGQAGQPPPRPPPMYQPAQIRNLPLLSEDEKLKYEHGVTGLWNRMNNSAPNSPEHVAARNKIIEFSRMLITKIQGRRAQAQQQHGQQAGAQRPQGQAAQQQQATTQQKPAQQPTAAAGKPAGNATGGAAASALATAADRASVTALTQPKVPDRLMAHVNKLTFKAPQHLTEKSPAEAAKWIEDLKVRYGRALMTMEAAKNKIANMDKVFHERAQAGNPLKDEELRQYREHKDKQQELHNNGQKWIETVRKQQESVSGPGQGQNASATQNKTNGSGTPTQQNQNAAASVNASVEATKNQQQMAGQQQQPATNTPTPQQQQARLAQNAAAQGGAAIKQEPQHPAPVNTALANAQAQTPAQGAARVGTPQSATAQAPGGPTRALSHSAAMSLANQRAAAQPANAALANQNQQQQQVAQQQQAQQAQQAQQQQHQQQQQQGAGTPTGGTPGSVNNAGVNTAVQPQPQQQGHPHAHPTQQPPASLQSKMPIQKHLPERATAVPQGVTLGGGVAAGRPTLSQGGGTLGGVMNQPAMAKVPAYSHDAEGDHVLSKKKLDELVRQVCGAPSEGSDGNLLTPEVEESVLNMADSFVDNVLHAACRNSKERGSKVLEIRDIQLVLERTYNIRVPGYSSDELRTVRKVQPSAGWIAKMSAVQAAKVMPGKGE</sequence>
<keyword evidence="4" id="KW-0804">Transcription</keyword>
<dbReference type="KEGG" id="amus:LMH87_004678"/>
<evidence type="ECO:0000256" key="1">
    <source>
        <dbReference type="ARBA" id="ARBA00004123"/>
    </source>
</evidence>
<evidence type="ECO:0000256" key="5">
    <source>
        <dbReference type="ARBA" id="ARBA00023242"/>
    </source>
</evidence>
<dbReference type="GeneID" id="80891837"/>
<dbReference type="FunFam" id="1.10.20.10:FF:000037">
    <property type="entry name" value="Transcription initiation factor TFIID subunit 12"/>
    <property type="match status" value="1"/>
</dbReference>
<feature type="region of interest" description="Disordered" evidence="6">
    <location>
        <begin position="1"/>
        <end position="39"/>
    </location>
</feature>